<dbReference type="RefSeq" id="WP_226538325.1">
    <property type="nucleotide sequence ID" value="NZ_CP129013.1"/>
</dbReference>
<evidence type="ECO:0000256" key="3">
    <source>
        <dbReference type="ARBA" id="ARBA00022692"/>
    </source>
</evidence>
<organism evidence="8 9">
    <name type="scientific">Bacillus carboniphilus</name>
    <dbReference type="NCBI Taxonomy" id="86663"/>
    <lineage>
        <taxon>Bacteria</taxon>
        <taxon>Bacillati</taxon>
        <taxon>Bacillota</taxon>
        <taxon>Bacilli</taxon>
        <taxon>Bacillales</taxon>
        <taxon>Bacillaceae</taxon>
        <taxon>Bacillus</taxon>
    </lineage>
</organism>
<sequence length="197" mass="22574">MSRKFLLTIMLVILLIPSLAVSAGSVEDSLKNKNKEEQPVLEDDDTKPPDSISIWDFVKMIAALFFVLLILYFFIRLLNFRSLNNRSLRNVENLGGTPLGNNRSVQLIKVGDRVLVVGVGESIQLLKEIEDEREVELLKKEYEEKMSSPIKVAPIEAIFKKKRKKEPFTFKEELLKALGKKSNHKDSQEEKGMQRDE</sequence>
<keyword evidence="8" id="KW-0969">Cilium</keyword>
<keyword evidence="2" id="KW-1003">Cell membrane</keyword>
<keyword evidence="8" id="KW-0282">Flagellum</keyword>
<evidence type="ECO:0000256" key="4">
    <source>
        <dbReference type="ARBA" id="ARBA00022989"/>
    </source>
</evidence>
<dbReference type="EMBL" id="CP129013">
    <property type="protein sequence ID" value="WLR43529.1"/>
    <property type="molecule type" value="Genomic_DNA"/>
</dbReference>
<accession>A0ABY9JXK6</accession>
<reference evidence="8 9" key="1">
    <citation type="submission" date="2023-06" db="EMBL/GenBank/DDBJ databases">
        <title>Five Gram-positive bacteria isolated from mangrove sediments in Shenzhen, Guangdong, China.</title>
        <authorList>
            <person name="Yu S."/>
            <person name="Zheng W."/>
            <person name="Huang Y."/>
        </authorList>
    </citation>
    <scope>NUCLEOTIDE SEQUENCE [LARGE SCALE GENOMIC DNA]</scope>
    <source>
        <strain evidence="8 9">SaN35-3</strain>
    </source>
</reference>
<dbReference type="InterPro" id="IPR022781">
    <property type="entry name" value="Flagellar_biosynth_FliO"/>
</dbReference>
<gene>
    <name evidence="8" type="ORF">LC087_05025</name>
</gene>
<keyword evidence="4 6" id="KW-1133">Transmembrane helix</keyword>
<feature type="signal peptide" evidence="7">
    <location>
        <begin position="1"/>
        <end position="23"/>
    </location>
</feature>
<protein>
    <submittedName>
        <fullName evidence="8">Flagellar biosynthetic protein FliO</fullName>
    </submittedName>
</protein>
<evidence type="ECO:0000256" key="1">
    <source>
        <dbReference type="ARBA" id="ARBA00004236"/>
    </source>
</evidence>
<keyword evidence="7" id="KW-0732">Signal</keyword>
<evidence type="ECO:0000256" key="6">
    <source>
        <dbReference type="SAM" id="Phobius"/>
    </source>
</evidence>
<feature type="transmembrane region" description="Helical" evidence="6">
    <location>
        <begin position="57"/>
        <end position="79"/>
    </location>
</feature>
<keyword evidence="3 6" id="KW-0812">Transmembrane</keyword>
<keyword evidence="9" id="KW-1185">Reference proteome</keyword>
<keyword evidence="8" id="KW-0966">Cell projection</keyword>
<evidence type="ECO:0000313" key="8">
    <source>
        <dbReference type="EMBL" id="WLR43529.1"/>
    </source>
</evidence>
<feature type="chain" id="PRO_5046134212" evidence="7">
    <location>
        <begin position="24"/>
        <end position="197"/>
    </location>
</feature>
<keyword evidence="5 6" id="KW-0472">Membrane</keyword>
<proteinExistence type="predicted"/>
<name>A0ABY9JXK6_9BACI</name>
<evidence type="ECO:0000256" key="7">
    <source>
        <dbReference type="SAM" id="SignalP"/>
    </source>
</evidence>
<dbReference type="Proteomes" id="UP001197974">
    <property type="component" value="Chromosome"/>
</dbReference>
<evidence type="ECO:0000256" key="2">
    <source>
        <dbReference type="ARBA" id="ARBA00022475"/>
    </source>
</evidence>
<evidence type="ECO:0000313" key="9">
    <source>
        <dbReference type="Proteomes" id="UP001197974"/>
    </source>
</evidence>
<dbReference type="Pfam" id="PF04347">
    <property type="entry name" value="FliO"/>
    <property type="match status" value="1"/>
</dbReference>
<evidence type="ECO:0000256" key="5">
    <source>
        <dbReference type="ARBA" id="ARBA00023136"/>
    </source>
</evidence>
<comment type="subcellular location">
    <subcellularLocation>
        <location evidence="1">Cell membrane</location>
    </subcellularLocation>
</comment>